<keyword evidence="4" id="KW-0433">Leucine-rich repeat</keyword>
<keyword evidence="8" id="KW-1133">Transmembrane helix</keyword>
<comment type="similarity">
    <text evidence="2">Belongs to the RLP family.</text>
</comment>
<dbReference type="OMA" id="RMEYPLQ"/>
<keyword evidence="6" id="KW-0732">Signal</keyword>
<dbReference type="STRING" id="3885.V7C135"/>
<comment type="subcellular location">
    <subcellularLocation>
        <location evidence="1">Cell membrane</location>
        <topology evidence="1">Single-pass type I membrane protein</topology>
    </subcellularLocation>
</comment>
<name>V7C135_PHAVU</name>
<dbReference type="Pfam" id="PF13855">
    <property type="entry name" value="LRR_8"/>
    <property type="match status" value="1"/>
</dbReference>
<proteinExistence type="inferred from homology"/>
<evidence type="ECO:0000256" key="4">
    <source>
        <dbReference type="ARBA" id="ARBA00022614"/>
    </source>
</evidence>
<protein>
    <submittedName>
        <fullName evidence="12">Uncharacterized protein</fullName>
    </submittedName>
</protein>
<dbReference type="Gramene" id="ESW23882">
    <property type="protein sequence ID" value="ESW23882"/>
    <property type="gene ID" value="PHAVU_004G084200g"/>
</dbReference>
<dbReference type="SUPFAM" id="SSF52058">
    <property type="entry name" value="L domain-like"/>
    <property type="match status" value="1"/>
</dbReference>
<evidence type="ECO:0000256" key="10">
    <source>
        <dbReference type="ARBA" id="ARBA00023170"/>
    </source>
</evidence>
<keyword evidence="3" id="KW-1003">Cell membrane</keyword>
<keyword evidence="10" id="KW-0675">Receptor</keyword>
<keyword evidence="13" id="KW-1185">Reference proteome</keyword>
<dbReference type="InterPro" id="IPR001611">
    <property type="entry name" value="Leu-rich_rpt"/>
</dbReference>
<evidence type="ECO:0000256" key="9">
    <source>
        <dbReference type="ARBA" id="ARBA00023136"/>
    </source>
</evidence>
<dbReference type="Proteomes" id="UP000000226">
    <property type="component" value="Chromosome 4"/>
</dbReference>
<evidence type="ECO:0000256" key="7">
    <source>
        <dbReference type="ARBA" id="ARBA00022737"/>
    </source>
</evidence>
<evidence type="ECO:0000256" key="2">
    <source>
        <dbReference type="ARBA" id="ARBA00009592"/>
    </source>
</evidence>
<evidence type="ECO:0000256" key="8">
    <source>
        <dbReference type="ARBA" id="ARBA00022989"/>
    </source>
</evidence>
<dbReference type="GO" id="GO:0051606">
    <property type="term" value="P:detection of stimulus"/>
    <property type="evidence" value="ECO:0007669"/>
    <property type="project" value="UniProtKB-ARBA"/>
</dbReference>
<keyword evidence="7" id="KW-0677">Repeat</keyword>
<evidence type="ECO:0000313" key="12">
    <source>
        <dbReference type="EMBL" id="ESW23882.1"/>
    </source>
</evidence>
<sequence length="113" mass="12697">MPLHLLVSLNLSSNLFSGPIPSSFGALSTLEVLDLSNNSFSGQIPDYLTNMQSLTRLILSNNPLSGEIPKFSHNVNVEYFGTNLIKMNRTTEIPTRSPRRMEYPLQLRFSLQL</sequence>
<evidence type="ECO:0000256" key="6">
    <source>
        <dbReference type="ARBA" id="ARBA00022729"/>
    </source>
</evidence>
<keyword evidence="9" id="KW-0472">Membrane</keyword>
<dbReference type="InterPro" id="IPR032675">
    <property type="entry name" value="LRR_dom_sf"/>
</dbReference>
<evidence type="ECO:0000256" key="11">
    <source>
        <dbReference type="ARBA" id="ARBA00023180"/>
    </source>
</evidence>
<dbReference type="OrthoDB" id="1433465at2759"/>
<dbReference type="AlphaFoldDB" id="V7C135"/>
<keyword evidence="5" id="KW-0812">Transmembrane</keyword>
<dbReference type="FunFam" id="3.80.10.10:FF:000470">
    <property type="entry name" value="LRR receptor-like serine/threonine-protein kinase RPK2"/>
    <property type="match status" value="1"/>
</dbReference>
<dbReference type="PANTHER" id="PTHR48052">
    <property type="entry name" value="UNNAMED PRODUCT"/>
    <property type="match status" value="1"/>
</dbReference>
<reference evidence="13" key="1">
    <citation type="journal article" date="2014" name="Nat. Genet.">
        <title>A reference genome for common bean and genome-wide analysis of dual domestications.</title>
        <authorList>
            <person name="Schmutz J."/>
            <person name="McClean P.E."/>
            <person name="Mamidi S."/>
            <person name="Wu G.A."/>
            <person name="Cannon S.B."/>
            <person name="Grimwood J."/>
            <person name="Jenkins J."/>
            <person name="Shu S."/>
            <person name="Song Q."/>
            <person name="Chavarro C."/>
            <person name="Torres-Torres M."/>
            <person name="Geffroy V."/>
            <person name="Moghaddam S.M."/>
            <person name="Gao D."/>
            <person name="Abernathy B."/>
            <person name="Barry K."/>
            <person name="Blair M."/>
            <person name="Brick M.A."/>
            <person name="Chovatia M."/>
            <person name="Gepts P."/>
            <person name="Goodstein D.M."/>
            <person name="Gonzales M."/>
            <person name="Hellsten U."/>
            <person name="Hyten D.L."/>
            <person name="Jia G."/>
            <person name="Kelly J.D."/>
            <person name="Kudrna D."/>
            <person name="Lee R."/>
            <person name="Richard M.M."/>
            <person name="Miklas P.N."/>
            <person name="Osorno J.M."/>
            <person name="Rodrigues J."/>
            <person name="Thareau V."/>
            <person name="Urrea C.A."/>
            <person name="Wang M."/>
            <person name="Yu Y."/>
            <person name="Zhang M."/>
            <person name="Wing R.A."/>
            <person name="Cregan P.B."/>
            <person name="Rokhsar D.S."/>
            <person name="Jackson S.A."/>
        </authorList>
    </citation>
    <scope>NUCLEOTIDE SEQUENCE [LARGE SCALE GENOMIC DNA]</scope>
    <source>
        <strain evidence="13">cv. G19833</strain>
    </source>
</reference>
<evidence type="ECO:0000256" key="1">
    <source>
        <dbReference type="ARBA" id="ARBA00004251"/>
    </source>
</evidence>
<keyword evidence="11" id="KW-0325">Glycoprotein</keyword>
<accession>V7C135</accession>
<dbReference type="Gene3D" id="3.80.10.10">
    <property type="entry name" value="Ribonuclease Inhibitor"/>
    <property type="match status" value="1"/>
</dbReference>
<evidence type="ECO:0000256" key="5">
    <source>
        <dbReference type="ARBA" id="ARBA00022692"/>
    </source>
</evidence>
<evidence type="ECO:0000256" key="3">
    <source>
        <dbReference type="ARBA" id="ARBA00022475"/>
    </source>
</evidence>
<dbReference type="PANTHER" id="PTHR48052:SF8">
    <property type="entry name" value="LRR RECEPTOR-LIKE SERINE_THREONINE-PROTEIN KINASE FLS2"/>
    <property type="match status" value="1"/>
</dbReference>
<evidence type="ECO:0000313" key="13">
    <source>
        <dbReference type="Proteomes" id="UP000000226"/>
    </source>
</evidence>
<dbReference type="GO" id="GO:0005886">
    <property type="term" value="C:plasma membrane"/>
    <property type="evidence" value="ECO:0007669"/>
    <property type="project" value="UniProtKB-SubCell"/>
</dbReference>
<organism evidence="12 13">
    <name type="scientific">Phaseolus vulgaris</name>
    <name type="common">Kidney bean</name>
    <name type="synonym">French bean</name>
    <dbReference type="NCBI Taxonomy" id="3885"/>
    <lineage>
        <taxon>Eukaryota</taxon>
        <taxon>Viridiplantae</taxon>
        <taxon>Streptophyta</taxon>
        <taxon>Embryophyta</taxon>
        <taxon>Tracheophyta</taxon>
        <taxon>Spermatophyta</taxon>
        <taxon>Magnoliopsida</taxon>
        <taxon>eudicotyledons</taxon>
        <taxon>Gunneridae</taxon>
        <taxon>Pentapetalae</taxon>
        <taxon>rosids</taxon>
        <taxon>fabids</taxon>
        <taxon>Fabales</taxon>
        <taxon>Fabaceae</taxon>
        <taxon>Papilionoideae</taxon>
        <taxon>50 kb inversion clade</taxon>
        <taxon>NPAAA clade</taxon>
        <taxon>indigoferoid/millettioid clade</taxon>
        <taxon>Phaseoleae</taxon>
        <taxon>Phaseolus</taxon>
    </lineage>
</organism>
<gene>
    <name evidence="12" type="ORF">PHAVU_004G084200g</name>
</gene>
<dbReference type="EMBL" id="CM002291">
    <property type="protein sequence ID" value="ESW23882.1"/>
    <property type="molecule type" value="Genomic_DNA"/>
</dbReference>